<dbReference type="STRING" id="551991.SAMN05192529_11283"/>
<evidence type="ECO:0000313" key="2">
    <source>
        <dbReference type="EMBL" id="SEA28138.1"/>
    </source>
</evidence>
<sequence length="138" mass="15876">MSSKEEATQLLNDENHVGHNIQRIRVYMGIKQDTLAHELNLTQPQISLLEQQKEIDDETLQKISTVLGVSPELIKKFNVEKAIYNISSNNYKEATINEGANTYAISQQNNPPDIVIDLYERLLKSEREKLEILLNRKN</sequence>
<accession>A0A1H3ZWW3</accession>
<dbReference type="SUPFAM" id="SSF47413">
    <property type="entry name" value="lambda repressor-like DNA-binding domains"/>
    <property type="match status" value="1"/>
</dbReference>
<dbReference type="GO" id="GO:0003677">
    <property type="term" value="F:DNA binding"/>
    <property type="evidence" value="ECO:0007669"/>
    <property type="project" value="InterPro"/>
</dbReference>
<dbReference type="PROSITE" id="PS50943">
    <property type="entry name" value="HTH_CROC1"/>
    <property type="match status" value="1"/>
</dbReference>
<dbReference type="OrthoDB" id="674774at2"/>
<dbReference type="InterPro" id="IPR010982">
    <property type="entry name" value="Lambda_DNA-bd_dom_sf"/>
</dbReference>
<reference evidence="2 3" key="1">
    <citation type="submission" date="2016-10" db="EMBL/GenBank/DDBJ databases">
        <authorList>
            <person name="de Groot N.N."/>
        </authorList>
    </citation>
    <scope>NUCLEOTIDE SEQUENCE [LARGE SCALE GENOMIC DNA]</scope>
    <source>
        <strain evidence="2 3">Vu-144</strain>
    </source>
</reference>
<evidence type="ECO:0000259" key="1">
    <source>
        <dbReference type="PROSITE" id="PS50943"/>
    </source>
</evidence>
<proteinExistence type="predicted"/>
<dbReference type="CDD" id="cd00093">
    <property type="entry name" value="HTH_XRE"/>
    <property type="match status" value="1"/>
</dbReference>
<dbReference type="AlphaFoldDB" id="A0A1H3ZWW3"/>
<dbReference type="InterPro" id="IPR001387">
    <property type="entry name" value="Cro/C1-type_HTH"/>
</dbReference>
<keyword evidence="3" id="KW-1185">Reference proteome</keyword>
<dbReference type="Gene3D" id="1.10.260.40">
    <property type="entry name" value="lambda repressor-like DNA-binding domains"/>
    <property type="match status" value="1"/>
</dbReference>
<feature type="domain" description="HTH cro/C1-type" evidence="1">
    <location>
        <begin position="21"/>
        <end position="74"/>
    </location>
</feature>
<gene>
    <name evidence="2" type="ORF">SAMN05192529_11283</name>
</gene>
<dbReference type="EMBL" id="FNQY01000012">
    <property type="protein sequence ID" value="SEA28138.1"/>
    <property type="molecule type" value="Genomic_DNA"/>
</dbReference>
<evidence type="ECO:0000313" key="3">
    <source>
        <dbReference type="Proteomes" id="UP000199041"/>
    </source>
</evidence>
<name>A0A1H3ZWW3_9BACT</name>
<protein>
    <submittedName>
        <fullName evidence="2">Helix-turn-helix</fullName>
    </submittedName>
</protein>
<dbReference type="Proteomes" id="UP000199041">
    <property type="component" value="Unassembled WGS sequence"/>
</dbReference>
<dbReference type="RefSeq" id="WP_091398459.1">
    <property type="nucleotide sequence ID" value="NZ_FNQY01000012.1"/>
</dbReference>
<organism evidence="2 3">
    <name type="scientific">Arachidicoccus rhizosphaerae</name>
    <dbReference type="NCBI Taxonomy" id="551991"/>
    <lineage>
        <taxon>Bacteria</taxon>
        <taxon>Pseudomonadati</taxon>
        <taxon>Bacteroidota</taxon>
        <taxon>Chitinophagia</taxon>
        <taxon>Chitinophagales</taxon>
        <taxon>Chitinophagaceae</taxon>
        <taxon>Arachidicoccus</taxon>
    </lineage>
</organism>
<dbReference type="Pfam" id="PF01381">
    <property type="entry name" value="HTH_3"/>
    <property type="match status" value="1"/>
</dbReference>
<dbReference type="SMART" id="SM00530">
    <property type="entry name" value="HTH_XRE"/>
    <property type="match status" value="1"/>
</dbReference>